<reference evidence="1 2" key="1">
    <citation type="submission" date="2023-07" db="EMBL/GenBank/DDBJ databases">
        <title>Genomic Encyclopedia of Type Strains, Phase IV (KMG-IV): sequencing the most valuable type-strain genomes for metagenomic binning, comparative biology and taxonomic classification.</title>
        <authorList>
            <person name="Goeker M."/>
        </authorList>
    </citation>
    <scope>NUCLEOTIDE SEQUENCE [LARGE SCALE GENOMIC DNA]</scope>
    <source>
        <strain evidence="1 2">DSM 16784</strain>
    </source>
</reference>
<evidence type="ECO:0000313" key="1">
    <source>
        <dbReference type="EMBL" id="MDQ0361514.1"/>
    </source>
</evidence>
<accession>A0ABU0E3P9</accession>
<sequence length="142" mass="16474">MGKIKCSICSAKNKEEICHQCGADLSIDTYEQLKLKVNGLIYYSDDEKYNNMPASCKFAFTNRRFVIYKIKPEAYNTSAGFFKSRNARIKASYISIDLNDIKEIKRYGKKYSIQLETDSYFIEVSKHEEIDKLFSPYKGVNN</sequence>
<proteinExistence type="predicted"/>
<organism evidence="1 2">
    <name type="scientific">Breznakia pachnodae</name>
    <dbReference type="NCBI Taxonomy" id="265178"/>
    <lineage>
        <taxon>Bacteria</taxon>
        <taxon>Bacillati</taxon>
        <taxon>Bacillota</taxon>
        <taxon>Erysipelotrichia</taxon>
        <taxon>Erysipelotrichales</taxon>
        <taxon>Erysipelotrichaceae</taxon>
        <taxon>Breznakia</taxon>
    </lineage>
</organism>
<comment type="caution">
    <text evidence="1">The sequence shown here is derived from an EMBL/GenBank/DDBJ whole genome shotgun (WGS) entry which is preliminary data.</text>
</comment>
<name>A0ABU0E3P9_9FIRM</name>
<dbReference type="Proteomes" id="UP001230220">
    <property type="component" value="Unassembled WGS sequence"/>
</dbReference>
<protein>
    <submittedName>
        <fullName evidence="1">Uncharacterized protein</fullName>
    </submittedName>
</protein>
<dbReference type="RefSeq" id="WP_307408311.1">
    <property type="nucleotide sequence ID" value="NZ_JAUSUR010000004.1"/>
</dbReference>
<evidence type="ECO:0000313" key="2">
    <source>
        <dbReference type="Proteomes" id="UP001230220"/>
    </source>
</evidence>
<keyword evidence="2" id="KW-1185">Reference proteome</keyword>
<dbReference type="EMBL" id="JAUSUR010000004">
    <property type="protein sequence ID" value="MDQ0361514.1"/>
    <property type="molecule type" value="Genomic_DNA"/>
</dbReference>
<gene>
    <name evidence="1" type="ORF">J2S15_002264</name>
</gene>